<feature type="domain" description="Aconitase/3-isopropylmalate dehydratase large subunit alpha/beta/alpha" evidence="15">
    <location>
        <begin position="125"/>
        <end position="625"/>
    </location>
</feature>
<keyword evidence="18" id="KW-1185">Reference proteome</keyword>
<dbReference type="PROSITE" id="PS01244">
    <property type="entry name" value="ACONITASE_2"/>
    <property type="match status" value="1"/>
</dbReference>
<dbReference type="FunFam" id="3.20.19.10:FF:000001">
    <property type="entry name" value="Aconitate hydratase"/>
    <property type="match status" value="1"/>
</dbReference>
<dbReference type="InterPro" id="IPR015931">
    <property type="entry name" value="Acnase/IPM_dHydase_lsu_aba_1/3"/>
</dbReference>
<evidence type="ECO:0000256" key="5">
    <source>
        <dbReference type="ARBA" id="ARBA00007185"/>
    </source>
</evidence>
<dbReference type="NCBIfam" id="TIGR01341">
    <property type="entry name" value="aconitase_1"/>
    <property type="match status" value="1"/>
</dbReference>
<dbReference type="PRINTS" id="PR00415">
    <property type="entry name" value="ACONITASE"/>
</dbReference>
<dbReference type="GO" id="GO:0003994">
    <property type="term" value="F:aconitate hydratase activity"/>
    <property type="evidence" value="ECO:0007669"/>
    <property type="project" value="UniProtKB-EC"/>
</dbReference>
<gene>
    <name evidence="17" type="primary">acn</name>
    <name evidence="17" type="ORF">Pla52o_07730</name>
</gene>
<comment type="catalytic activity">
    <reaction evidence="13 14">
        <text>citrate = D-threo-isocitrate</text>
        <dbReference type="Rhea" id="RHEA:10336"/>
        <dbReference type="ChEBI" id="CHEBI:15562"/>
        <dbReference type="ChEBI" id="CHEBI:16947"/>
        <dbReference type="EC" id="4.2.1.3"/>
    </reaction>
</comment>
<dbReference type="EMBL" id="SJPT01000001">
    <property type="protein sequence ID" value="TWU26917.1"/>
    <property type="molecule type" value="Genomic_DNA"/>
</dbReference>
<comment type="pathway">
    <text evidence="3">Carbohydrate metabolism; tricarboxylic acid cycle; isocitrate from oxaloacetate: step 2/2.</text>
</comment>
<dbReference type="EC" id="4.2.1.3" evidence="14"/>
<dbReference type="FunFam" id="3.30.499.10:FF:000020">
    <property type="entry name" value="Aconitate hydratase A"/>
    <property type="match status" value="1"/>
</dbReference>
<dbReference type="InterPro" id="IPR018136">
    <property type="entry name" value="Aconitase_4Fe-4S_BS"/>
</dbReference>
<dbReference type="CDD" id="cd01580">
    <property type="entry name" value="AcnA_IRP_Swivel"/>
    <property type="match status" value="1"/>
</dbReference>
<dbReference type="NCBIfam" id="NF006757">
    <property type="entry name" value="PRK09277.1"/>
    <property type="match status" value="1"/>
</dbReference>
<organism evidence="17 18">
    <name type="scientific">Novipirellula galeiformis</name>
    <dbReference type="NCBI Taxonomy" id="2528004"/>
    <lineage>
        <taxon>Bacteria</taxon>
        <taxon>Pseudomonadati</taxon>
        <taxon>Planctomycetota</taxon>
        <taxon>Planctomycetia</taxon>
        <taxon>Pirellulales</taxon>
        <taxon>Pirellulaceae</taxon>
        <taxon>Novipirellula</taxon>
    </lineage>
</organism>
<evidence type="ECO:0000256" key="7">
    <source>
        <dbReference type="ARBA" id="ARBA00022532"/>
    </source>
</evidence>
<evidence type="ECO:0000256" key="6">
    <source>
        <dbReference type="ARBA" id="ARBA00011245"/>
    </source>
</evidence>
<evidence type="ECO:0000256" key="10">
    <source>
        <dbReference type="ARBA" id="ARBA00023004"/>
    </source>
</evidence>
<dbReference type="GO" id="GO:0006099">
    <property type="term" value="P:tricarboxylic acid cycle"/>
    <property type="evidence" value="ECO:0007669"/>
    <property type="project" value="UniProtKB-UniPathway"/>
</dbReference>
<comment type="function">
    <text evidence="14">Catalyzes the isomerization of citrate to isocitrate via cis-aconitate.</text>
</comment>
<dbReference type="GO" id="GO:0003723">
    <property type="term" value="F:RNA binding"/>
    <property type="evidence" value="ECO:0007669"/>
    <property type="project" value="UniProtKB-KW"/>
</dbReference>
<dbReference type="Proteomes" id="UP000316304">
    <property type="component" value="Unassembled WGS sequence"/>
</dbReference>
<evidence type="ECO:0000313" key="17">
    <source>
        <dbReference type="EMBL" id="TWU26917.1"/>
    </source>
</evidence>
<evidence type="ECO:0000256" key="14">
    <source>
        <dbReference type="RuleBase" id="RU361275"/>
    </source>
</evidence>
<sequence length="957" mass="103036">MTNRIRTSGKLTPVYRPLSAEDSSLNSLQTTKRSIAKLCGPLVLHLFKSTLLENPAVNFDPFGARDQFDTGHGTATIYRLSKLEEAGLGEISRLPFSIRVLLEAVLRNCDDFLVTQQDVKNLAAWKASAPAKQEVPFKPYRVVLQDFTGVPAIVDLAAMRSAMERIGGDPNKINPLIPVDLVIDHSVQVDFFGTDGALAQNVEREFERNLERYEFLRWGQKAFDNFRVVPPNVGIVHQVNLEYLASVVAIKETEAGPVAMPDTLVGTDSHTTMINGLGVLGWGVGGIEAEANMLGQPLYMLMPEVIGFELTGALPQGATATDMVLRVVEILREEGVVGKFVEFFGTGMNKMSVADRATIANMAPEYGATMGFFPVDQVTLDYMRQTGRTEQQIDLVESYCKEQGLFRTDDGPELTYTKKLSLDLGTVEPSLAGPKRPQDRITLKDMKKAFNQSLTAPVGKTGFGLNSDALDRTGTVQNNGASTEIGHGAVVIAAITSCTNTSNPSVMIGAGLLAKKAAERGLKVPAHVKTSLAPGSRVVTEYLNKANLTESLKTLGFHTVGYGCTTCIGNSGPLPEPVANAIKSGDLIASAVLSGNRNFEGRVNPLTKANYLASPPLVVAYALAGTTDIDLVTEPIGKDNDGNDVFLKDIWPSSEEIRETIATSIDPTMFTEQYESSVSGNDLWNAIEVSGGALYPWNEMSTYIHHPPFLDSVTGEAVPEIAPIKGARVLALLGDSVTTDHISPAGAIASDGPAGKYLKESGVDVRDFNSFGSRRGNDRVMVRGTFANIRIRNQMAPGTEGGVTRYLPDGDVMSIYDASMKYQAAGVPLVVLAGAEYGTGSSRDWAAKGTMLLGVKAVIAASYERIHRSNLVGMGVLPLEFADGATWQSLGLTGEETFAIPDLSDSVEPRSTITVHATDVNNNTKTFPCVVRIDTPVELQYYRNSGILPTVLRNLSK</sequence>
<evidence type="ECO:0000256" key="3">
    <source>
        <dbReference type="ARBA" id="ARBA00004717"/>
    </source>
</evidence>
<keyword evidence="11 14" id="KW-0411">Iron-sulfur</keyword>
<dbReference type="GO" id="GO:0047456">
    <property type="term" value="F:2-methylisocitrate dehydratase activity"/>
    <property type="evidence" value="ECO:0007669"/>
    <property type="project" value="UniProtKB-EC"/>
</dbReference>
<dbReference type="UniPathway" id="UPA00223">
    <property type="reaction ID" value="UER00718"/>
</dbReference>
<evidence type="ECO:0000256" key="1">
    <source>
        <dbReference type="ARBA" id="ARBA00000118"/>
    </source>
</evidence>
<dbReference type="GO" id="GO:0051539">
    <property type="term" value="F:4 iron, 4 sulfur cluster binding"/>
    <property type="evidence" value="ECO:0007669"/>
    <property type="project" value="UniProtKB-KW"/>
</dbReference>
<comment type="caution">
    <text evidence="17">The sequence shown here is derived from an EMBL/GenBank/DDBJ whole genome shotgun (WGS) entry which is preliminary data.</text>
</comment>
<dbReference type="InterPro" id="IPR015928">
    <property type="entry name" value="Aconitase/3IPM_dehydase_swvl"/>
</dbReference>
<dbReference type="InterPro" id="IPR001030">
    <property type="entry name" value="Acoase/IPM_deHydtase_lsu_aba"/>
</dbReference>
<evidence type="ECO:0000256" key="4">
    <source>
        <dbReference type="ARBA" id="ARBA00005026"/>
    </source>
</evidence>
<dbReference type="Pfam" id="PF00330">
    <property type="entry name" value="Aconitase"/>
    <property type="match status" value="1"/>
</dbReference>
<evidence type="ECO:0000256" key="13">
    <source>
        <dbReference type="ARBA" id="ARBA00023501"/>
    </source>
</evidence>
<comment type="cofactor">
    <cofactor evidence="2">
        <name>[4Fe-4S] cluster</name>
        <dbReference type="ChEBI" id="CHEBI:49883"/>
    </cofactor>
</comment>
<dbReference type="InterPro" id="IPR000573">
    <property type="entry name" value="AconitaseA/IPMdHydase_ssu_swvl"/>
</dbReference>
<keyword evidence="10 14" id="KW-0408">Iron</keyword>
<comment type="catalytic activity">
    <reaction evidence="1">
        <text>(2S,3R)-3-hydroxybutane-1,2,3-tricarboxylate = 2-methyl-cis-aconitate + H2O</text>
        <dbReference type="Rhea" id="RHEA:17941"/>
        <dbReference type="ChEBI" id="CHEBI:15377"/>
        <dbReference type="ChEBI" id="CHEBI:57429"/>
        <dbReference type="ChEBI" id="CHEBI:57872"/>
        <dbReference type="EC" id="4.2.1.99"/>
    </reaction>
</comment>
<reference evidence="17 18" key="1">
    <citation type="submission" date="2019-02" db="EMBL/GenBank/DDBJ databases">
        <title>Deep-cultivation of Planctomycetes and their phenomic and genomic characterization uncovers novel biology.</title>
        <authorList>
            <person name="Wiegand S."/>
            <person name="Jogler M."/>
            <person name="Boedeker C."/>
            <person name="Pinto D."/>
            <person name="Vollmers J."/>
            <person name="Rivas-Marin E."/>
            <person name="Kohn T."/>
            <person name="Peeters S.H."/>
            <person name="Heuer A."/>
            <person name="Rast P."/>
            <person name="Oberbeckmann S."/>
            <person name="Bunk B."/>
            <person name="Jeske O."/>
            <person name="Meyerdierks A."/>
            <person name="Storesund J.E."/>
            <person name="Kallscheuer N."/>
            <person name="Luecker S."/>
            <person name="Lage O.M."/>
            <person name="Pohl T."/>
            <person name="Merkel B.J."/>
            <person name="Hornburger P."/>
            <person name="Mueller R.-W."/>
            <person name="Bruemmer F."/>
            <person name="Labrenz M."/>
            <person name="Spormann A.M."/>
            <person name="Op Den Camp H."/>
            <person name="Overmann J."/>
            <person name="Amann R."/>
            <person name="Jetten M.S.M."/>
            <person name="Mascher T."/>
            <person name="Medema M.H."/>
            <person name="Devos D.P."/>
            <person name="Kaster A.-K."/>
            <person name="Ovreas L."/>
            <person name="Rohde M."/>
            <person name="Galperin M.Y."/>
            <person name="Jogler C."/>
        </authorList>
    </citation>
    <scope>NUCLEOTIDE SEQUENCE [LARGE SCALE GENOMIC DNA]</scope>
    <source>
        <strain evidence="17 18">Pla52o</strain>
    </source>
</reference>
<evidence type="ECO:0000256" key="2">
    <source>
        <dbReference type="ARBA" id="ARBA00001966"/>
    </source>
</evidence>
<dbReference type="FunFam" id="3.30.499.10:FF:000002">
    <property type="entry name" value="Aconitate hydratase"/>
    <property type="match status" value="1"/>
</dbReference>
<dbReference type="Gene3D" id="3.20.19.10">
    <property type="entry name" value="Aconitase, domain 4"/>
    <property type="match status" value="1"/>
</dbReference>
<dbReference type="GO" id="GO:0046872">
    <property type="term" value="F:metal ion binding"/>
    <property type="evidence" value="ECO:0007669"/>
    <property type="project" value="UniProtKB-KW"/>
</dbReference>
<dbReference type="SUPFAM" id="SSF53732">
    <property type="entry name" value="Aconitase iron-sulfur domain"/>
    <property type="match status" value="1"/>
</dbReference>
<evidence type="ECO:0000313" key="18">
    <source>
        <dbReference type="Proteomes" id="UP000316304"/>
    </source>
</evidence>
<dbReference type="NCBIfam" id="NF009520">
    <property type="entry name" value="PRK12881.1"/>
    <property type="match status" value="1"/>
</dbReference>
<keyword evidence="7" id="KW-0816">Tricarboxylic acid cycle</keyword>
<dbReference type="Gene3D" id="3.30.499.10">
    <property type="entry name" value="Aconitase, domain 3"/>
    <property type="match status" value="2"/>
</dbReference>
<evidence type="ECO:0000256" key="9">
    <source>
        <dbReference type="ARBA" id="ARBA00022884"/>
    </source>
</evidence>
<evidence type="ECO:0000256" key="11">
    <source>
        <dbReference type="ARBA" id="ARBA00023014"/>
    </source>
</evidence>
<evidence type="ECO:0000256" key="12">
    <source>
        <dbReference type="ARBA" id="ARBA00023239"/>
    </source>
</evidence>
<evidence type="ECO:0000259" key="15">
    <source>
        <dbReference type="Pfam" id="PF00330"/>
    </source>
</evidence>
<protein>
    <recommendedName>
        <fullName evidence="14">Aconitate hydratase</fullName>
        <shortName evidence="14">Aconitase</shortName>
        <ecNumber evidence="14">4.2.1.3</ecNumber>
    </recommendedName>
</protein>
<dbReference type="CDD" id="cd01586">
    <property type="entry name" value="AcnA_IRP"/>
    <property type="match status" value="1"/>
</dbReference>
<accession>A0A5C6CTU1</accession>
<dbReference type="AlphaFoldDB" id="A0A5C6CTU1"/>
<proteinExistence type="inferred from homology"/>
<keyword evidence="9" id="KW-0694">RNA-binding</keyword>
<dbReference type="Gene3D" id="6.10.190.10">
    <property type="match status" value="1"/>
</dbReference>
<dbReference type="SUPFAM" id="SSF52016">
    <property type="entry name" value="LeuD/IlvD-like"/>
    <property type="match status" value="1"/>
</dbReference>
<name>A0A5C6CTU1_9BACT</name>
<dbReference type="InterPro" id="IPR044137">
    <property type="entry name" value="AcnA_IRP_Swivel"/>
</dbReference>
<dbReference type="PANTHER" id="PTHR11670">
    <property type="entry name" value="ACONITASE/IRON-RESPONSIVE ELEMENT FAMILY MEMBER"/>
    <property type="match status" value="1"/>
</dbReference>
<dbReference type="InterPro" id="IPR006249">
    <property type="entry name" value="Aconitase/IRP2"/>
</dbReference>
<dbReference type="Pfam" id="PF00694">
    <property type="entry name" value="Aconitase_C"/>
    <property type="match status" value="1"/>
</dbReference>
<feature type="domain" description="Aconitase A/isopropylmalate dehydratase small subunit swivel" evidence="16">
    <location>
        <begin position="756"/>
        <end position="883"/>
    </location>
</feature>
<keyword evidence="14" id="KW-0004">4Fe-4S</keyword>
<evidence type="ECO:0000259" key="16">
    <source>
        <dbReference type="Pfam" id="PF00694"/>
    </source>
</evidence>
<dbReference type="PROSITE" id="PS00450">
    <property type="entry name" value="ACONITASE_1"/>
    <property type="match status" value="1"/>
</dbReference>
<evidence type="ECO:0000256" key="8">
    <source>
        <dbReference type="ARBA" id="ARBA00022723"/>
    </source>
</evidence>
<comment type="similarity">
    <text evidence="5 14">Belongs to the aconitase/IPM isomerase family.</text>
</comment>
<keyword evidence="8" id="KW-0479">Metal-binding</keyword>
<keyword evidence="12 14" id="KW-0456">Lyase</keyword>
<dbReference type="InterPro" id="IPR036008">
    <property type="entry name" value="Aconitase_4Fe-4S_dom"/>
</dbReference>
<comment type="subunit">
    <text evidence="6">Monomer.</text>
</comment>
<comment type="pathway">
    <text evidence="4">Organic acid metabolism; propanoate degradation.</text>
</comment>